<gene>
    <name evidence="1" type="ORF">BCM31_03290</name>
</gene>
<keyword evidence="2" id="KW-1185">Reference proteome</keyword>
<organism evidence="1 2">
    <name type="scientific">Helicobacter winghamensis</name>
    <dbReference type="NCBI Taxonomy" id="157268"/>
    <lineage>
        <taxon>Bacteria</taxon>
        <taxon>Pseudomonadati</taxon>
        <taxon>Campylobacterota</taxon>
        <taxon>Epsilonproteobacteria</taxon>
        <taxon>Campylobacterales</taxon>
        <taxon>Helicobacteraceae</taxon>
        <taxon>Helicobacter</taxon>
    </lineage>
</organism>
<accession>A0A2N3PI92</accession>
<dbReference type="STRING" id="556267.HWAG_00859"/>
<comment type="caution">
    <text evidence="1">The sequence shown here is derived from an EMBL/GenBank/DDBJ whole genome shotgun (WGS) entry which is preliminary data.</text>
</comment>
<proteinExistence type="predicted"/>
<protein>
    <submittedName>
        <fullName evidence="1">Uncharacterized protein</fullName>
    </submittedName>
</protein>
<evidence type="ECO:0000313" key="2">
    <source>
        <dbReference type="Proteomes" id="UP000233350"/>
    </source>
</evidence>
<evidence type="ECO:0000313" key="1">
    <source>
        <dbReference type="EMBL" id="PKT80401.1"/>
    </source>
</evidence>
<reference evidence="1 2" key="1">
    <citation type="submission" date="2016-07" db="EMBL/GenBank/DDBJ databases">
        <title>Detection of Helicobacter winghamensis from caecal content of red fox (Vulpes vulpes).</title>
        <authorList>
            <person name="Zanoni R.G."/>
            <person name="Florio D."/>
            <person name="Caffara M."/>
            <person name="Renzi M."/>
            <person name="Parisi A."/>
            <person name="Pasquali F."/>
            <person name="Manfreda G."/>
        </authorList>
    </citation>
    <scope>NUCLEOTIDE SEQUENCE [LARGE SCALE GENOMIC DNA]</scope>
    <source>
        <strain evidence="1 2">295_13</strain>
    </source>
</reference>
<sequence>MQTFFKNGGIACEKNVLDMGQDILLFGGFVESFKGVLEKLESKSNVFLLSPLHFNPYNFTQFVYEVGSEEAVIALLAYGLSCSNQSIKDKALQEFVKMLDVGYLASECNFAEEELEEIVKGYVERGLVLVVGLDLATHKNASNIAKILALLSVTLRDLKIVFLNSEVNGIPLSREEIKPLGDLKSYDGLVVYVPKESKEINVLEVSQQFCKVSKMQDGAKVKVKLESNQEVLAQMRCNVMLKGMVGILWASREVLQNSFCYQLVSLSKVA</sequence>
<dbReference type="Proteomes" id="UP000233350">
    <property type="component" value="Unassembled WGS sequence"/>
</dbReference>
<name>A0A2N3PI92_9HELI</name>
<dbReference type="EMBL" id="MBPK01000043">
    <property type="protein sequence ID" value="PKT80401.1"/>
    <property type="molecule type" value="Genomic_DNA"/>
</dbReference>
<dbReference type="AlphaFoldDB" id="A0A2N3PI92"/>